<feature type="signal peptide" evidence="1">
    <location>
        <begin position="1"/>
        <end position="28"/>
    </location>
</feature>
<keyword evidence="1" id="KW-0732">Signal</keyword>
<accession>A0AAN7VDW5</accession>
<evidence type="ECO:0000313" key="2">
    <source>
        <dbReference type="EMBL" id="KAK5644998.1"/>
    </source>
</evidence>
<reference evidence="2 3" key="1">
    <citation type="journal article" date="2024" name="Insects">
        <title>An Improved Chromosome-Level Genome Assembly of the Firefly Pyrocoelia pectoralis.</title>
        <authorList>
            <person name="Fu X."/>
            <person name="Meyer-Rochow V.B."/>
            <person name="Ballantyne L."/>
            <person name="Zhu X."/>
        </authorList>
    </citation>
    <scope>NUCLEOTIDE SEQUENCE [LARGE SCALE GENOMIC DNA]</scope>
    <source>
        <strain evidence="2">XCY_ONT2</strain>
    </source>
</reference>
<organism evidence="2 3">
    <name type="scientific">Pyrocoelia pectoralis</name>
    <dbReference type="NCBI Taxonomy" id="417401"/>
    <lineage>
        <taxon>Eukaryota</taxon>
        <taxon>Metazoa</taxon>
        <taxon>Ecdysozoa</taxon>
        <taxon>Arthropoda</taxon>
        <taxon>Hexapoda</taxon>
        <taxon>Insecta</taxon>
        <taxon>Pterygota</taxon>
        <taxon>Neoptera</taxon>
        <taxon>Endopterygota</taxon>
        <taxon>Coleoptera</taxon>
        <taxon>Polyphaga</taxon>
        <taxon>Elateriformia</taxon>
        <taxon>Elateroidea</taxon>
        <taxon>Lampyridae</taxon>
        <taxon>Lampyrinae</taxon>
        <taxon>Pyrocoelia</taxon>
    </lineage>
</organism>
<gene>
    <name evidence="2" type="ORF">RI129_006298</name>
</gene>
<dbReference type="AlphaFoldDB" id="A0AAN7VDW5"/>
<evidence type="ECO:0000256" key="1">
    <source>
        <dbReference type="SAM" id="SignalP"/>
    </source>
</evidence>
<evidence type="ECO:0000313" key="3">
    <source>
        <dbReference type="Proteomes" id="UP001329430"/>
    </source>
</evidence>
<sequence>MYMSKSVHWTKWAVSLYVMILCLDVTKGVRINKLQVPEVTHIGNPVILDCDYSWEETKDDGIVVKWYFNEEKIPVYQWIATQKPQVLGEYFYILQNFMYRVTFKSLPASVYYVVEEKTAAGA</sequence>
<feature type="chain" id="PRO_5042957788" evidence="1">
    <location>
        <begin position="29"/>
        <end position="122"/>
    </location>
</feature>
<dbReference type="Proteomes" id="UP001329430">
    <property type="component" value="Chromosome 4"/>
</dbReference>
<proteinExistence type="predicted"/>
<dbReference type="PANTHER" id="PTHR21261">
    <property type="entry name" value="BEAT PROTEIN"/>
    <property type="match status" value="1"/>
</dbReference>
<protein>
    <submittedName>
        <fullName evidence="2">Uncharacterized protein</fullName>
    </submittedName>
</protein>
<dbReference type="EMBL" id="JAVRBK010000004">
    <property type="protein sequence ID" value="KAK5644998.1"/>
    <property type="molecule type" value="Genomic_DNA"/>
</dbReference>
<comment type="caution">
    <text evidence="2">The sequence shown here is derived from an EMBL/GenBank/DDBJ whole genome shotgun (WGS) entry which is preliminary data.</text>
</comment>
<name>A0AAN7VDW5_9COLE</name>
<keyword evidence="3" id="KW-1185">Reference proteome</keyword>
<dbReference type="PANTHER" id="PTHR21261:SF2">
    <property type="entry name" value="GH04238P-RELATED"/>
    <property type="match status" value="1"/>
</dbReference>